<evidence type="ECO:0000313" key="1">
    <source>
        <dbReference type="EMBL" id="MZQ83605.1"/>
    </source>
</evidence>
<gene>
    <name evidence="1" type="ORF">GQF01_15950</name>
</gene>
<keyword evidence="2" id="KW-1185">Reference proteome</keyword>
<dbReference type="Proteomes" id="UP000481087">
    <property type="component" value="Unassembled WGS sequence"/>
</dbReference>
<dbReference type="Gene3D" id="2.60.120.40">
    <property type="match status" value="1"/>
</dbReference>
<protein>
    <recommendedName>
        <fullName evidence="3">C1q domain-containing protein</fullName>
    </recommendedName>
</protein>
<dbReference type="Gene3D" id="3.30.1910.20">
    <property type="entry name" value="asparaginyl-tRNA synthetase, N-terminal domain"/>
    <property type="match status" value="1"/>
</dbReference>
<evidence type="ECO:0000313" key="2">
    <source>
        <dbReference type="Proteomes" id="UP000481087"/>
    </source>
</evidence>
<dbReference type="AlphaFoldDB" id="A0A6L8UZW7"/>
<dbReference type="RefSeq" id="WP_161407754.1">
    <property type="nucleotide sequence ID" value="NZ_WTUZ01000020.1"/>
</dbReference>
<dbReference type="SUPFAM" id="SSF49842">
    <property type="entry name" value="TNF-like"/>
    <property type="match status" value="1"/>
</dbReference>
<proteinExistence type="predicted"/>
<dbReference type="InterPro" id="IPR008983">
    <property type="entry name" value="Tumour_necrosis_fac-like_dom"/>
</dbReference>
<name>A0A6L8UZW7_9BACL</name>
<reference evidence="1 2" key="1">
    <citation type="submission" date="2019-12" db="EMBL/GenBank/DDBJ databases">
        <title>Paenibacillus sp. nov. sp. isolated from soil.</title>
        <authorList>
            <person name="Kim J."/>
            <person name="Jeong S.E."/>
            <person name="Jung H.S."/>
            <person name="Jeon C.O."/>
        </authorList>
    </citation>
    <scope>NUCLEOTIDE SEQUENCE [LARGE SCALE GENOMIC DNA]</scope>
    <source>
        <strain evidence="1 2">5J-6</strain>
    </source>
</reference>
<accession>A0A6L8UZW7</accession>
<organism evidence="1 2">
    <name type="scientific">Paenibacillus silvestris</name>
    <dbReference type="NCBI Taxonomy" id="2606219"/>
    <lineage>
        <taxon>Bacteria</taxon>
        <taxon>Bacillati</taxon>
        <taxon>Bacillota</taxon>
        <taxon>Bacilli</taxon>
        <taxon>Bacillales</taxon>
        <taxon>Paenibacillaceae</taxon>
        <taxon>Paenibacillus</taxon>
    </lineage>
</organism>
<comment type="caution">
    <text evidence="1">The sequence shown here is derived from an EMBL/GenBank/DDBJ whole genome shotgun (WGS) entry which is preliminary data.</text>
</comment>
<dbReference type="EMBL" id="WTUZ01000020">
    <property type="protein sequence ID" value="MZQ83605.1"/>
    <property type="molecule type" value="Genomic_DNA"/>
</dbReference>
<sequence length="1102" mass="119043">MPSTTTNLGLYKKNPSTDGNDTFDITTMLNDNWDRLDAQLGAQVADVAPTAVNLVNGLQVVDVPQTAPLENLRITGRTLVNLLGRDGNCEDMSRWWDYQATHAADTTNFTNGKQGIKVTLAASFTAGCALTAVGVSLNPSKYYILLGMIKNGNSSVGGSFSISGQFATTKTNIVSDSSKFNLAYKKLNGITALNVGVNFNVEGIATQYAYADEVRLYEIGTLTEYNAIDAMTASQIAAKYPYVDDVKHVTAPYLIKFGENLLPPFNEWLSLSSGTSITEPYKMILSTTALDQDNYVDVVAIPNQTYTLSLLTMSQTMLVEYFKYGTTYSSIKPDSGVITSSSTTFTTPSDAYIMRVHFYNHTLSIGSFTFDKPMLNLGSTAKPFKPRNDETIAFPNLQLASSTDGTVYDTLFKRDGKYFEEKRFKDIVLDGSLAYGIATQETGFKQFYVSILNAVDTTVATSNKIMKYDGKLILIGVPANVADVFGITSNNVYLSVSSADSGWGDSYIPSTAEIQAYFNGWKMAHLNGTTPYTDTGATSNGAKVWIPVLGFTGSNGSNILPTTQSSAAISKGWTPYKLTYQLATPTFAEVQFESGMSLHEGLNQIELGQGLVVREKANPKFSGGYYIINHIGVSSSQLRNRASRIWAVYKNGRLDTAWLRYSDYSSYGLDRVSIASSMFDPTATYEVTYLALDQYLISAPVQAVTSELARNLKTVVNALCTNQADNEARIAANELLARQIYNVPQKTTANMTLYVDTVNGADNNDGSVGKPFKTIMVAINNIPQIVNHTVTVNVAAGTYAEDVELKGFCGRGRLLINGANNVVSDSYVVNRFFVVSCSLAIFIIGFKATSTTLNNFHAQYSNHIVFDYCKTDVTASTIYAVRYDSSLGRVSNGVFSNKYGAITSSFSSNLYSQSNIGSGNIIGTESANGASVSIFGTYPIGTTTFNTVNTGTLTTNSVLNPWGDNTYASRSRLAAINTAAQNISAGIATKVLYQSENLDNLSEYDNGLSRFTVKNSGTYLISGTLNFSSGMGTGVGCTIFVYANGVAYKTLRADNGSSSSAPMLNFVTQVNFATGSYVEVYVVTSSATVIATNTTLDITQIA</sequence>
<evidence type="ECO:0008006" key="3">
    <source>
        <dbReference type="Google" id="ProtNLM"/>
    </source>
</evidence>